<feature type="compositionally biased region" description="Basic and acidic residues" evidence="1">
    <location>
        <begin position="933"/>
        <end position="945"/>
    </location>
</feature>
<proteinExistence type="predicted"/>
<comment type="caution">
    <text evidence="2">The sequence shown here is derived from an EMBL/GenBank/DDBJ whole genome shotgun (WGS) entry which is preliminary data.</text>
</comment>
<dbReference type="EMBL" id="MCOG01000037">
    <property type="protein sequence ID" value="ORY72819.1"/>
    <property type="molecule type" value="Genomic_DNA"/>
</dbReference>
<evidence type="ECO:0000313" key="3">
    <source>
        <dbReference type="Proteomes" id="UP000193920"/>
    </source>
</evidence>
<reference evidence="2 3" key="1">
    <citation type="submission" date="2016-08" db="EMBL/GenBank/DDBJ databases">
        <title>A Parts List for Fungal Cellulosomes Revealed by Comparative Genomics.</title>
        <authorList>
            <consortium name="DOE Joint Genome Institute"/>
            <person name="Haitjema C.H."/>
            <person name="Gilmore S.P."/>
            <person name="Henske J.K."/>
            <person name="Solomon K.V."/>
            <person name="De Groot R."/>
            <person name="Kuo A."/>
            <person name="Mondo S.J."/>
            <person name="Salamov A.A."/>
            <person name="Labutti K."/>
            <person name="Zhao Z."/>
            <person name="Chiniquy J."/>
            <person name="Barry K."/>
            <person name="Brewer H.M."/>
            <person name="Purvine S.O."/>
            <person name="Wright A.T."/>
            <person name="Boxma B."/>
            <person name="Van Alen T."/>
            <person name="Hackstein J.H."/>
            <person name="Baker S.E."/>
            <person name="Grigoriev I.V."/>
            <person name="O'Malley M.A."/>
        </authorList>
    </citation>
    <scope>NUCLEOTIDE SEQUENCE [LARGE SCALE GENOMIC DNA]</scope>
    <source>
        <strain evidence="2 3">G1</strain>
    </source>
</reference>
<gene>
    <name evidence="2" type="ORF">LY90DRAFT_666924</name>
</gene>
<feature type="region of interest" description="Disordered" evidence="1">
    <location>
        <begin position="933"/>
        <end position="974"/>
    </location>
</feature>
<evidence type="ECO:0000256" key="1">
    <source>
        <dbReference type="SAM" id="MobiDB-lite"/>
    </source>
</evidence>
<dbReference type="AlphaFoldDB" id="A0A1Y2EMS0"/>
<accession>A0A1Y2EMS0</accession>
<keyword evidence="3" id="KW-1185">Reference proteome</keyword>
<organism evidence="2 3">
    <name type="scientific">Neocallimastix californiae</name>
    <dbReference type="NCBI Taxonomy" id="1754190"/>
    <lineage>
        <taxon>Eukaryota</taxon>
        <taxon>Fungi</taxon>
        <taxon>Fungi incertae sedis</taxon>
        <taxon>Chytridiomycota</taxon>
        <taxon>Chytridiomycota incertae sedis</taxon>
        <taxon>Neocallimastigomycetes</taxon>
        <taxon>Neocallimastigales</taxon>
        <taxon>Neocallimastigaceae</taxon>
        <taxon>Neocallimastix</taxon>
    </lineage>
</organism>
<sequence length="1029" mass="120552">MELSLEKGQLLNNLKTNIECVIGEKSEFINKLNLAIDNEDLVEVITVLESFEKSDITRCFEINEILKNIISVFNNELAIEKKIELIKSFVKIIPNIELSKINVLLFFIKLHLKFYNTTNYLIKEFITYYYKSIDSNSVTFLNEIFDNDEVGNNKFNEFNSKIFFECTQTFIFLQNCKNNNSNLSNSIQNNIKKCYFKTLEILNSYIEKLSGKYIQIFLGFNNSSAIYKNYANVCNLLITLSTISPNDFKLLNLSWKYLIRTSCSEKLVDNISKYFKLDEPITICCENIKTFFDKIVEFILNNNIKEVQLKRNITLIKFYLTHLHSLHIKHSNYISFYSIDETYPIFKIFFNLCLYIKYHLSILVFKYETFNEEQNSALASLNEVLLPIDLIFSHFLLAKDLSDTQKLNYILYFIRFSYVDININKSYEKILSNDGFYYSKLLQFDSIFRLFWQLSETVQQNLLNPFSKIDSSEVDAVTGDEIKSSSVLYCYFTYIDKCPSNIIRHKLPSDDESNEILTLDRTIIVTLSLLPHYINFSLFNLWEKNYFSLLLFYENQIIQTILCESWCNIFKYLNNDIQINHIKQLYNLLILFKNTSLQNSIKTLLFKLIRINILNSNNENNNNNSIIKELFSITSHDVCSTEVENKLMILNLLNADDLYYRDSKTYKIALEIWEDILCPLLEHPDEKIALYAFKKCSLPIKVIQKYLDNDGILSLSPQEIKKLQDVSIVLLGNCKTAIQADIKEPVKEDEKLNAYLTFKSLESLIDISISLISEYLPENVIKILEIIDNWHFKVPYLKYELIPHVSIINFLSSCGKVDFTLKYINKASDYLVSLYHTYFDSSNWVLKHQAFLSITQFGVTTIHSELLKKIVTEPYQQQFINIVSGIPIFEKNKNINILYKEESRNNSTTTIKEYENYLENEIKKVNIKIKDNNNDKTLKDNKNENNENNENISDTFNSSNNHNNNNNNSNDKPTTEIQKCINSLNECIQCLKQIQRNDNLELIPNNEVFSLKLHIDNFTDIIKKQLNKN</sequence>
<dbReference type="OrthoDB" id="2141377at2759"/>
<protein>
    <submittedName>
        <fullName evidence="2">Uncharacterized protein</fullName>
    </submittedName>
</protein>
<evidence type="ECO:0000313" key="2">
    <source>
        <dbReference type="EMBL" id="ORY72819.1"/>
    </source>
</evidence>
<feature type="compositionally biased region" description="Low complexity" evidence="1">
    <location>
        <begin position="946"/>
        <end position="970"/>
    </location>
</feature>
<dbReference type="Proteomes" id="UP000193920">
    <property type="component" value="Unassembled WGS sequence"/>
</dbReference>
<name>A0A1Y2EMS0_9FUNG</name>